<dbReference type="EMBL" id="LMVM01000012">
    <property type="protein sequence ID" value="PAV05114.1"/>
    <property type="molecule type" value="Genomic_DNA"/>
</dbReference>
<dbReference type="OrthoDB" id="3083at2157"/>
<evidence type="ECO:0000313" key="2">
    <source>
        <dbReference type="Proteomes" id="UP000217784"/>
    </source>
</evidence>
<name>A0A2A2H733_METBR</name>
<comment type="caution">
    <text evidence="1">The sequence shown here is derived from an EMBL/GenBank/DDBJ whole genome shotgun (WGS) entry which is preliminary data.</text>
</comment>
<dbReference type="InterPro" id="IPR024997">
    <property type="entry name" value="DUF3892"/>
</dbReference>
<keyword evidence="2" id="KW-1185">Reference proteome</keyword>
<gene>
    <name evidence="1" type="ORF">ASJ80_12555</name>
</gene>
<accession>A0A2A2H733</accession>
<reference evidence="1 2" key="1">
    <citation type="journal article" date="2017" name="BMC Genomics">
        <title>Genomic analysis of methanogenic archaea reveals a shift towards energy conservation.</title>
        <authorList>
            <person name="Gilmore S.P."/>
            <person name="Henske J.K."/>
            <person name="Sexton J.A."/>
            <person name="Solomon K.V."/>
            <person name="Seppala S."/>
            <person name="Yoo J.I."/>
            <person name="Huyett L.M."/>
            <person name="Pressman A."/>
            <person name="Cogan J.Z."/>
            <person name="Kivenson V."/>
            <person name="Peng X."/>
            <person name="Tan Y."/>
            <person name="Valentine D.L."/>
            <person name="O'Malley M.A."/>
        </authorList>
    </citation>
    <scope>NUCLEOTIDE SEQUENCE [LARGE SCALE GENOMIC DNA]</scope>
    <source>
        <strain evidence="1 2">M.o.H.</strain>
    </source>
</reference>
<dbReference type="Proteomes" id="UP000217784">
    <property type="component" value="Unassembled WGS sequence"/>
</dbReference>
<dbReference type="AlphaFoldDB" id="A0A2A2H733"/>
<evidence type="ECO:0000313" key="1">
    <source>
        <dbReference type="EMBL" id="PAV05114.1"/>
    </source>
</evidence>
<dbReference type="RefSeq" id="WP_069584903.1">
    <property type="nucleotide sequence ID" value="NZ_LMVM01000012.1"/>
</dbReference>
<protein>
    <recommendedName>
        <fullName evidence="3">DUF3892 domain-containing protein</fullName>
    </recommendedName>
</protein>
<organism evidence="1 2">
    <name type="scientific">Methanobacterium bryantii</name>
    <dbReference type="NCBI Taxonomy" id="2161"/>
    <lineage>
        <taxon>Archaea</taxon>
        <taxon>Methanobacteriati</taxon>
        <taxon>Methanobacteriota</taxon>
        <taxon>Methanomada group</taxon>
        <taxon>Methanobacteria</taxon>
        <taxon>Methanobacteriales</taxon>
        <taxon>Methanobacteriaceae</taxon>
        <taxon>Methanobacterium</taxon>
    </lineage>
</organism>
<sequence length="100" mass="11447">MTEWGDYGISAVRYDGETRIDQVRVHKNNKGIMDNSEIWPRRDVIAALKMNFELITLIDNDQGQWVMGSKVVIDDVGGTDYIKTVKDGTTRDNLDNLPRF</sequence>
<dbReference type="Pfam" id="PF13031">
    <property type="entry name" value="DUF3892"/>
    <property type="match status" value="1"/>
</dbReference>
<evidence type="ECO:0008006" key="3">
    <source>
        <dbReference type="Google" id="ProtNLM"/>
    </source>
</evidence>
<proteinExistence type="predicted"/>